<evidence type="ECO:0000259" key="2">
    <source>
        <dbReference type="PROSITE" id="PS50056"/>
    </source>
</evidence>
<dbReference type="Pfam" id="PF00102">
    <property type="entry name" value="Y_phosphatase"/>
    <property type="match status" value="1"/>
</dbReference>
<evidence type="ECO:0008006" key="5">
    <source>
        <dbReference type="Google" id="ProtNLM"/>
    </source>
</evidence>
<dbReference type="PROSITE" id="PS50056">
    <property type="entry name" value="TYR_PHOSPHATASE_2"/>
    <property type="match status" value="1"/>
</dbReference>
<dbReference type="OrthoDB" id="6275554at2759"/>
<evidence type="ECO:0000259" key="1">
    <source>
        <dbReference type="PROSITE" id="PS50055"/>
    </source>
</evidence>
<dbReference type="InterPro" id="IPR000387">
    <property type="entry name" value="Tyr_Pase_dom"/>
</dbReference>
<comment type="caution">
    <text evidence="3">The sequence shown here is derived from an EMBL/GenBank/DDBJ whole genome shotgun (WGS) entry which is preliminary data.</text>
</comment>
<dbReference type="EMBL" id="CAAALY010014696">
    <property type="protein sequence ID" value="VEL12410.1"/>
    <property type="molecule type" value="Genomic_DNA"/>
</dbReference>
<feature type="domain" description="Tyrosine-protein phosphatase" evidence="1">
    <location>
        <begin position="1"/>
        <end position="53"/>
    </location>
</feature>
<dbReference type="InterPro" id="IPR050348">
    <property type="entry name" value="Protein-Tyr_Phosphatase"/>
</dbReference>
<feature type="domain" description="Tyrosine specific protein phosphatases" evidence="2">
    <location>
        <begin position="1"/>
        <end position="44"/>
    </location>
</feature>
<gene>
    <name evidence="3" type="ORF">PXEA_LOCUS5850</name>
</gene>
<dbReference type="AlphaFoldDB" id="A0A3S5B3S1"/>
<dbReference type="PANTHER" id="PTHR19134:SF531">
    <property type="entry name" value="TYROSINE-PROTEIN PHOSPHATASE LAR"/>
    <property type="match status" value="1"/>
</dbReference>
<evidence type="ECO:0000313" key="4">
    <source>
        <dbReference type="Proteomes" id="UP000784294"/>
    </source>
</evidence>
<dbReference type="Gene3D" id="3.90.190.10">
    <property type="entry name" value="Protein tyrosine phosphatase superfamily"/>
    <property type="match status" value="1"/>
</dbReference>
<name>A0A3S5B3S1_9PLAT</name>
<dbReference type="PANTHER" id="PTHR19134">
    <property type="entry name" value="RECEPTOR-TYPE TYROSINE-PROTEIN PHOSPHATASE"/>
    <property type="match status" value="1"/>
</dbReference>
<sequence length="118" mass="13618">MSAFIVIDSQLERLKHEQSVDVFGAVSRMRSQRNFMVQTEEQYAFLYDVLVEAVETIDTEVLASGLYQHLMKLRQPASNTLLAQYLGIDNRREPGHLNSNMSGLELEYKHKFAIIGYY</sequence>
<keyword evidence="4" id="KW-1185">Reference proteome</keyword>
<dbReference type="InterPro" id="IPR000242">
    <property type="entry name" value="PTP_cat"/>
</dbReference>
<evidence type="ECO:0000313" key="3">
    <source>
        <dbReference type="EMBL" id="VEL12410.1"/>
    </source>
</evidence>
<organism evidence="3 4">
    <name type="scientific">Protopolystoma xenopodis</name>
    <dbReference type="NCBI Taxonomy" id="117903"/>
    <lineage>
        <taxon>Eukaryota</taxon>
        <taxon>Metazoa</taxon>
        <taxon>Spiralia</taxon>
        <taxon>Lophotrochozoa</taxon>
        <taxon>Platyhelminthes</taxon>
        <taxon>Monogenea</taxon>
        <taxon>Polyopisthocotylea</taxon>
        <taxon>Polystomatidea</taxon>
        <taxon>Polystomatidae</taxon>
        <taxon>Protopolystoma</taxon>
    </lineage>
</organism>
<dbReference type="GO" id="GO:0004725">
    <property type="term" value="F:protein tyrosine phosphatase activity"/>
    <property type="evidence" value="ECO:0007669"/>
    <property type="project" value="InterPro"/>
</dbReference>
<proteinExistence type="predicted"/>
<dbReference type="SUPFAM" id="SSF52799">
    <property type="entry name" value="(Phosphotyrosine protein) phosphatases II"/>
    <property type="match status" value="1"/>
</dbReference>
<dbReference type="Proteomes" id="UP000784294">
    <property type="component" value="Unassembled WGS sequence"/>
</dbReference>
<reference evidence="3" key="1">
    <citation type="submission" date="2018-11" db="EMBL/GenBank/DDBJ databases">
        <authorList>
            <consortium name="Pathogen Informatics"/>
        </authorList>
    </citation>
    <scope>NUCLEOTIDE SEQUENCE</scope>
</reference>
<dbReference type="InterPro" id="IPR029021">
    <property type="entry name" value="Prot-tyrosine_phosphatase-like"/>
</dbReference>
<dbReference type="PROSITE" id="PS50055">
    <property type="entry name" value="TYR_PHOSPHATASE_PTP"/>
    <property type="match status" value="1"/>
</dbReference>
<dbReference type="PRINTS" id="PR00700">
    <property type="entry name" value="PRTYPHPHTASE"/>
</dbReference>
<accession>A0A3S5B3S1</accession>
<protein>
    <recommendedName>
        <fullName evidence="5">Tyrosine-protein phosphatase domain-containing protein</fullName>
    </recommendedName>
</protein>